<evidence type="ECO:0000256" key="4">
    <source>
        <dbReference type="ARBA" id="ARBA00022491"/>
    </source>
</evidence>
<dbReference type="GO" id="GO:0003700">
    <property type="term" value="F:DNA-binding transcription factor activity"/>
    <property type="evidence" value="ECO:0007669"/>
    <property type="project" value="InterPro"/>
</dbReference>
<evidence type="ECO:0000256" key="10">
    <source>
        <dbReference type="PIRSR" id="PIRSR602481-2"/>
    </source>
</evidence>
<evidence type="ECO:0000256" key="6">
    <source>
        <dbReference type="ARBA" id="ARBA00023015"/>
    </source>
</evidence>
<sequence>MPIMTTENSALALLKKHGYRLTSQRRDLINYLSQFQDHYITVTALDAYMRKRYPGMSHNTIYRNVKEFVEAGILEEQEEGEQARVKFQCDFEQPHHHHFICRNCGKVTELKMCPIDFFTDQLPGYEIDGHRIEMYGLCPDCQKKLKAAS</sequence>
<dbReference type="GO" id="GO:0045892">
    <property type="term" value="P:negative regulation of DNA-templated transcription"/>
    <property type="evidence" value="ECO:0007669"/>
    <property type="project" value="TreeGrafter"/>
</dbReference>
<dbReference type="PATRIC" id="fig|81857.3.peg.1647"/>
<evidence type="ECO:0000256" key="5">
    <source>
        <dbReference type="ARBA" id="ARBA00022833"/>
    </source>
</evidence>
<feature type="binding site" evidence="9">
    <location>
        <position position="138"/>
    </location>
    <ligand>
        <name>Zn(2+)</name>
        <dbReference type="ChEBI" id="CHEBI:29105"/>
    </ligand>
</feature>
<dbReference type="Pfam" id="PF01475">
    <property type="entry name" value="FUR"/>
    <property type="match status" value="1"/>
</dbReference>
<keyword evidence="6" id="KW-0805">Transcription regulation</keyword>
<dbReference type="InterPro" id="IPR043135">
    <property type="entry name" value="Fur_C"/>
</dbReference>
<dbReference type="STRING" id="81857.IV38_GL001636"/>
<protein>
    <submittedName>
        <fullName evidence="12">Uncharacterized protein</fullName>
    </submittedName>
</protein>
<comment type="caution">
    <text evidence="12">The sequence shown here is derived from an EMBL/GenBank/DDBJ whole genome shotgun (WGS) entry which is preliminary data.</text>
</comment>
<evidence type="ECO:0000256" key="2">
    <source>
        <dbReference type="ARBA" id="ARBA00007957"/>
    </source>
</evidence>
<dbReference type="AlphaFoldDB" id="A0A0R2G1V0"/>
<comment type="subcellular location">
    <subcellularLocation>
        <location evidence="1">Cytoplasm</location>
    </subcellularLocation>
</comment>
<dbReference type="CDD" id="cd07153">
    <property type="entry name" value="Fur_like"/>
    <property type="match status" value="1"/>
</dbReference>
<keyword evidence="7" id="KW-0238">DNA-binding</keyword>
<evidence type="ECO:0000256" key="3">
    <source>
        <dbReference type="ARBA" id="ARBA00022490"/>
    </source>
</evidence>
<feature type="binding site" evidence="9">
    <location>
        <position position="104"/>
    </location>
    <ligand>
        <name>Zn(2+)</name>
        <dbReference type="ChEBI" id="CHEBI:29105"/>
    </ligand>
</feature>
<keyword evidence="10" id="KW-0408">Iron</keyword>
<keyword evidence="8" id="KW-0804">Transcription</keyword>
<dbReference type="EMBL" id="JQAZ01000005">
    <property type="protein sequence ID" value="KRN30941.1"/>
    <property type="molecule type" value="Genomic_DNA"/>
</dbReference>
<dbReference type="PANTHER" id="PTHR33202">
    <property type="entry name" value="ZINC UPTAKE REGULATION PROTEIN"/>
    <property type="match status" value="1"/>
</dbReference>
<accession>A0A0R2G1V0</accession>
<dbReference type="Gene3D" id="3.30.1490.190">
    <property type="match status" value="1"/>
</dbReference>
<evidence type="ECO:0000256" key="1">
    <source>
        <dbReference type="ARBA" id="ARBA00004496"/>
    </source>
</evidence>
<feature type="binding site" evidence="10">
    <location>
        <position position="95"/>
    </location>
    <ligand>
        <name>Fe cation</name>
        <dbReference type="ChEBI" id="CHEBI:24875"/>
    </ligand>
</feature>
<comment type="cofactor">
    <cofactor evidence="10">
        <name>Mn(2+)</name>
        <dbReference type="ChEBI" id="CHEBI:29035"/>
    </cofactor>
    <cofactor evidence="10">
        <name>Fe(2+)</name>
        <dbReference type="ChEBI" id="CHEBI:29033"/>
    </cofactor>
    <text evidence="10">Binds 1 Mn(2+) or Fe(2+) ion per subunit.</text>
</comment>
<comment type="similarity">
    <text evidence="2">Belongs to the Fur family.</text>
</comment>
<evidence type="ECO:0000313" key="14">
    <source>
        <dbReference type="Proteomes" id="UP000051751"/>
    </source>
</evidence>
<evidence type="ECO:0000256" key="7">
    <source>
        <dbReference type="ARBA" id="ARBA00023125"/>
    </source>
</evidence>
<evidence type="ECO:0000313" key="13">
    <source>
        <dbReference type="Proteomes" id="UP000051645"/>
    </source>
</evidence>
<name>A0A0R2G1V0_9LACO</name>
<gene>
    <name evidence="11" type="ORF">IV38_GL001636</name>
    <name evidence="12" type="ORF">IV40_GL001579</name>
</gene>
<reference evidence="13 14" key="1">
    <citation type="journal article" date="2015" name="Genome Announc.">
        <title>Expanding the biotechnology potential of lactobacilli through comparative genomics of 213 strains and associated genera.</title>
        <authorList>
            <person name="Sun Z."/>
            <person name="Harris H.M."/>
            <person name="McCann A."/>
            <person name="Guo C."/>
            <person name="Argimon S."/>
            <person name="Zhang W."/>
            <person name="Yang X."/>
            <person name="Jeffery I.B."/>
            <person name="Cooney J.C."/>
            <person name="Kagawa T.F."/>
            <person name="Liu W."/>
            <person name="Song Y."/>
            <person name="Salvetti E."/>
            <person name="Wrobel A."/>
            <person name="Rasinkangas P."/>
            <person name="Parkhill J."/>
            <person name="Rea M.C."/>
            <person name="O'Sullivan O."/>
            <person name="Ritari J."/>
            <person name="Douillard F.P."/>
            <person name="Paul Ross R."/>
            <person name="Yang R."/>
            <person name="Briner A.E."/>
            <person name="Felis G.E."/>
            <person name="de Vos W.M."/>
            <person name="Barrangou R."/>
            <person name="Klaenhammer T.R."/>
            <person name="Caufield P.W."/>
            <person name="Cui Y."/>
            <person name="Zhang H."/>
            <person name="O'Toole P.W."/>
        </authorList>
    </citation>
    <scope>NUCLEOTIDE SEQUENCE [LARGE SCALE GENOMIC DNA]</scope>
    <source>
        <strain evidence="11 14">ATCC BAA-66</strain>
        <strain evidence="12 13">DSM 13344</strain>
    </source>
</reference>
<evidence type="ECO:0000313" key="11">
    <source>
        <dbReference type="EMBL" id="KRN28183.1"/>
    </source>
</evidence>
<dbReference type="InterPro" id="IPR002481">
    <property type="entry name" value="FUR"/>
</dbReference>
<organism evidence="12 13">
    <name type="scientific">Lactobacillus selangorensis</name>
    <dbReference type="NCBI Taxonomy" id="81857"/>
    <lineage>
        <taxon>Bacteria</taxon>
        <taxon>Bacillati</taxon>
        <taxon>Bacillota</taxon>
        <taxon>Bacilli</taxon>
        <taxon>Lactobacillales</taxon>
        <taxon>Lactobacillaceae</taxon>
        <taxon>Lactobacillus</taxon>
    </lineage>
</organism>
<dbReference type="Gene3D" id="1.10.10.10">
    <property type="entry name" value="Winged helix-like DNA-binding domain superfamily/Winged helix DNA-binding domain"/>
    <property type="match status" value="1"/>
</dbReference>
<evidence type="ECO:0000256" key="8">
    <source>
        <dbReference type="ARBA" id="ARBA00023163"/>
    </source>
</evidence>
<keyword evidence="13" id="KW-1185">Reference proteome</keyword>
<keyword evidence="9" id="KW-0479">Metal-binding</keyword>
<feature type="binding site" evidence="9">
    <location>
        <position position="101"/>
    </location>
    <ligand>
        <name>Zn(2+)</name>
        <dbReference type="ChEBI" id="CHEBI:29105"/>
    </ligand>
</feature>
<keyword evidence="4" id="KW-0678">Repressor</keyword>
<dbReference type="GO" id="GO:0000976">
    <property type="term" value="F:transcription cis-regulatory region binding"/>
    <property type="evidence" value="ECO:0007669"/>
    <property type="project" value="TreeGrafter"/>
</dbReference>
<comment type="cofactor">
    <cofactor evidence="9">
        <name>Zn(2+)</name>
        <dbReference type="ChEBI" id="CHEBI:29105"/>
    </cofactor>
    <text evidence="9">Binds 1 zinc ion per subunit.</text>
</comment>
<feature type="binding site" evidence="10">
    <location>
        <position position="130"/>
    </location>
    <ligand>
        <name>Fe cation</name>
        <dbReference type="ChEBI" id="CHEBI:24875"/>
    </ligand>
</feature>
<dbReference type="GO" id="GO:0005737">
    <property type="term" value="C:cytoplasm"/>
    <property type="evidence" value="ECO:0007669"/>
    <property type="project" value="UniProtKB-SubCell"/>
</dbReference>
<dbReference type="EMBL" id="JQAT01000004">
    <property type="protein sequence ID" value="KRN28183.1"/>
    <property type="molecule type" value="Genomic_DNA"/>
</dbReference>
<dbReference type="Proteomes" id="UP000051751">
    <property type="component" value="Unassembled WGS sequence"/>
</dbReference>
<dbReference type="PANTHER" id="PTHR33202:SF1">
    <property type="entry name" value="FERRIC UPTAKE REGULATION PROTEIN"/>
    <property type="match status" value="1"/>
</dbReference>
<evidence type="ECO:0000256" key="9">
    <source>
        <dbReference type="PIRSR" id="PIRSR602481-1"/>
    </source>
</evidence>
<evidence type="ECO:0000313" key="12">
    <source>
        <dbReference type="EMBL" id="KRN30941.1"/>
    </source>
</evidence>
<keyword evidence="5 9" id="KW-0862">Zinc</keyword>
<dbReference type="InterPro" id="IPR036388">
    <property type="entry name" value="WH-like_DNA-bd_sf"/>
</dbReference>
<dbReference type="GO" id="GO:0008270">
    <property type="term" value="F:zinc ion binding"/>
    <property type="evidence" value="ECO:0007669"/>
    <property type="project" value="TreeGrafter"/>
</dbReference>
<dbReference type="GO" id="GO:1900376">
    <property type="term" value="P:regulation of secondary metabolite biosynthetic process"/>
    <property type="evidence" value="ECO:0007669"/>
    <property type="project" value="TreeGrafter"/>
</dbReference>
<dbReference type="InterPro" id="IPR036390">
    <property type="entry name" value="WH_DNA-bd_sf"/>
</dbReference>
<feature type="binding site" evidence="9">
    <location>
        <position position="141"/>
    </location>
    <ligand>
        <name>Zn(2+)</name>
        <dbReference type="ChEBI" id="CHEBI:29105"/>
    </ligand>
</feature>
<proteinExistence type="inferred from homology"/>
<dbReference type="SUPFAM" id="SSF46785">
    <property type="entry name" value="Winged helix' DNA-binding domain"/>
    <property type="match status" value="1"/>
</dbReference>
<keyword evidence="3" id="KW-0963">Cytoplasm</keyword>
<dbReference type="Proteomes" id="UP000051645">
    <property type="component" value="Unassembled WGS sequence"/>
</dbReference>